<comment type="caution">
    <text evidence="1">The sequence shown here is derived from an EMBL/GenBank/DDBJ whole genome shotgun (WGS) entry which is preliminary data.</text>
</comment>
<keyword evidence="2" id="KW-1185">Reference proteome</keyword>
<dbReference type="RefSeq" id="WP_191739351.1">
    <property type="nucleotide sequence ID" value="NZ_JACSQB010000037.1"/>
</dbReference>
<organism evidence="1 2">
    <name type="scientific">Clostridium faecium</name>
    <dbReference type="NCBI Taxonomy" id="2762223"/>
    <lineage>
        <taxon>Bacteria</taxon>
        <taxon>Bacillati</taxon>
        <taxon>Bacillota</taxon>
        <taxon>Clostridia</taxon>
        <taxon>Eubacteriales</taxon>
        <taxon>Clostridiaceae</taxon>
        <taxon>Clostridium</taxon>
    </lineage>
</organism>
<proteinExistence type="predicted"/>
<protein>
    <submittedName>
        <fullName evidence="1">Uncharacterized protein</fullName>
    </submittedName>
</protein>
<evidence type="ECO:0000313" key="1">
    <source>
        <dbReference type="EMBL" id="MBD8046379.1"/>
    </source>
</evidence>
<dbReference type="Proteomes" id="UP000627166">
    <property type="component" value="Unassembled WGS sequence"/>
</dbReference>
<name>A0ABR8YQ49_9CLOT</name>
<gene>
    <name evidence="1" type="ORF">H9637_04865</name>
</gene>
<sequence>MKKNKDVMTRNVIICGDIKRWTKTKKHYKIRRGDYEGGIKMATQIAATPILYGKEAERVLREAKTLPSEKSKENASKLINFFKRFTDENEC</sequence>
<reference evidence="1 2" key="1">
    <citation type="submission" date="2020-08" db="EMBL/GenBank/DDBJ databases">
        <title>A Genomic Blueprint of the Chicken Gut Microbiome.</title>
        <authorList>
            <person name="Gilroy R."/>
            <person name="Ravi A."/>
            <person name="Getino M."/>
            <person name="Pursley I."/>
            <person name="Horton D.L."/>
            <person name="Alikhan N.-F."/>
            <person name="Baker D."/>
            <person name="Gharbi K."/>
            <person name="Hall N."/>
            <person name="Watson M."/>
            <person name="Adriaenssens E.M."/>
            <person name="Foster-Nyarko E."/>
            <person name="Jarju S."/>
            <person name="Secka A."/>
            <person name="Antonio M."/>
            <person name="Oren A."/>
            <person name="Chaudhuri R."/>
            <person name="La Ragione R.M."/>
            <person name="Hildebrand F."/>
            <person name="Pallen M.J."/>
        </authorList>
    </citation>
    <scope>NUCLEOTIDE SEQUENCE [LARGE SCALE GENOMIC DNA]</scope>
    <source>
        <strain evidence="1 2">N37</strain>
    </source>
</reference>
<evidence type="ECO:0000313" key="2">
    <source>
        <dbReference type="Proteomes" id="UP000627166"/>
    </source>
</evidence>
<accession>A0ABR8YQ49</accession>
<dbReference type="EMBL" id="JACSQB010000037">
    <property type="protein sequence ID" value="MBD8046379.1"/>
    <property type="molecule type" value="Genomic_DNA"/>
</dbReference>